<feature type="domain" description="Nudix hydrolase" evidence="4">
    <location>
        <begin position="7"/>
        <end position="153"/>
    </location>
</feature>
<dbReference type="SUPFAM" id="SSF55811">
    <property type="entry name" value="Nudix"/>
    <property type="match status" value="1"/>
</dbReference>
<protein>
    <submittedName>
        <fullName evidence="5">NUDIX hydrolase</fullName>
    </submittedName>
</protein>
<comment type="caution">
    <text evidence="5">The sequence shown here is derived from an EMBL/GenBank/DDBJ whole genome shotgun (WGS) entry which is preliminary data.</text>
</comment>
<gene>
    <name evidence="5" type="ORF">F7231_20010</name>
</gene>
<accession>A0ABX0QMS8</accession>
<sequence length="154" mass="17170">MTDLYGNRLRLRVCGLYREGDRLLMVKHRGLGTSGTFWSPPGGGVDLGETAVAAVAREVREETGLIIEPLRLICVYDFVALPLHAVELFFEVQRTSGTLQVGQDPEMNAADQLILDVRLMTFEQIKALPTHDVHGLFDRCHSLDELFGLNGYIN</sequence>
<evidence type="ECO:0000313" key="6">
    <source>
        <dbReference type="Proteomes" id="UP000606008"/>
    </source>
</evidence>
<evidence type="ECO:0000313" key="5">
    <source>
        <dbReference type="EMBL" id="NID12465.1"/>
    </source>
</evidence>
<name>A0ABX0QMS8_9BACT</name>
<keyword evidence="2 3" id="KW-0378">Hydrolase</keyword>
<reference evidence="5" key="1">
    <citation type="submission" date="2024-05" db="EMBL/GenBank/DDBJ databases">
        <authorList>
            <person name="Jung D.-H."/>
        </authorList>
    </citation>
    <scope>NUCLEOTIDE SEQUENCE</scope>
    <source>
        <strain evidence="5">JA-25</strain>
    </source>
</reference>
<dbReference type="CDD" id="cd18880">
    <property type="entry name" value="NUDIX_ADPRase"/>
    <property type="match status" value="1"/>
</dbReference>
<dbReference type="InterPro" id="IPR020084">
    <property type="entry name" value="NUDIX_hydrolase_CS"/>
</dbReference>
<dbReference type="InterPro" id="IPR015797">
    <property type="entry name" value="NUDIX_hydrolase-like_dom_sf"/>
</dbReference>
<comment type="cofactor">
    <cofactor evidence="1">
        <name>Mg(2+)</name>
        <dbReference type="ChEBI" id="CHEBI:18420"/>
    </cofactor>
</comment>
<dbReference type="PANTHER" id="PTHR43046:SF16">
    <property type="entry name" value="ADP-RIBOSE PYROPHOSPHATASE YJHB-RELATED"/>
    <property type="match status" value="1"/>
</dbReference>
<organism evidence="5 6">
    <name type="scientific">Fibrivirga algicola</name>
    <dbReference type="NCBI Taxonomy" id="2950420"/>
    <lineage>
        <taxon>Bacteria</taxon>
        <taxon>Pseudomonadati</taxon>
        <taxon>Bacteroidota</taxon>
        <taxon>Cytophagia</taxon>
        <taxon>Cytophagales</taxon>
        <taxon>Spirosomataceae</taxon>
        <taxon>Fibrivirga</taxon>
    </lineage>
</organism>
<evidence type="ECO:0000259" key="4">
    <source>
        <dbReference type="PROSITE" id="PS51462"/>
    </source>
</evidence>
<evidence type="ECO:0000256" key="3">
    <source>
        <dbReference type="RuleBase" id="RU003476"/>
    </source>
</evidence>
<dbReference type="PROSITE" id="PS51462">
    <property type="entry name" value="NUDIX"/>
    <property type="match status" value="1"/>
</dbReference>
<dbReference type="GO" id="GO:0016787">
    <property type="term" value="F:hydrolase activity"/>
    <property type="evidence" value="ECO:0007669"/>
    <property type="project" value="UniProtKB-KW"/>
</dbReference>
<dbReference type="PRINTS" id="PR00502">
    <property type="entry name" value="NUDIXFAMILY"/>
</dbReference>
<dbReference type="Gene3D" id="3.90.79.10">
    <property type="entry name" value="Nucleoside Triphosphate Pyrophosphohydrolase"/>
    <property type="match status" value="1"/>
</dbReference>
<dbReference type="PANTHER" id="PTHR43046">
    <property type="entry name" value="GDP-MANNOSE MANNOSYL HYDROLASE"/>
    <property type="match status" value="1"/>
</dbReference>
<comment type="similarity">
    <text evidence="3">Belongs to the Nudix hydrolase family.</text>
</comment>
<proteinExistence type="inferred from homology"/>
<dbReference type="PROSITE" id="PS00893">
    <property type="entry name" value="NUDIX_BOX"/>
    <property type="match status" value="1"/>
</dbReference>
<dbReference type="Proteomes" id="UP000606008">
    <property type="component" value="Unassembled WGS sequence"/>
</dbReference>
<dbReference type="EMBL" id="WAEL01000007">
    <property type="protein sequence ID" value="NID12465.1"/>
    <property type="molecule type" value="Genomic_DNA"/>
</dbReference>
<keyword evidence="6" id="KW-1185">Reference proteome</keyword>
<evidence type="ECO:0000256" key="2">
    <source>
        <dbReference type="ARBA" id="ARBA00022801"/>
    </source>
</evidence>
<evidence type="ECO:0000256" key="1">
    <source>
        <dbReference type="ARBA" id="ARBA00001946"/>
    </source>
</evidence>
<dbReference type="Pfam" id="PF00293">
    <property type="entry name" value="NUDIX"/>
    <property type="match status" value="1"/>
</dbReference>
<dbReference type="InterPro" id="IPR020476">
    <property type="entry name" value="Nudix_hydrolase"/>
</dbReference>
<dbReference type="InterPro" id="IPR000086">
    <property type="entry name" value="NUDIX_hydrolase_dom"/>
</dbReference>